<dbReference type="EMBL" id="JBBPBN010000035">
    <property type="protein sequence ID" value="KAK9001907.1"/>
    <property type="molecule type" value="Genomic_DNA"/>
</dbReference>
<protein>
    <submittedName>
        <fullName evidence="1">Uncharacterized protein</fullName>
    </submittedName>
</protein>
<name>A0ABR2QML8_9ROSI</name>
<evidence type="ECO:0000313" key="2">
    <source>
        <dbReference type="Proteomes" id="UP001396334"/>
    </source>
</evidence>
<proteinExistence type="predicted"/>
<organism evidence="1 2">
    <name type="scientific">Hibiscus sabdariffa</name>
    <name type="common">roselle</name>
    <dbReference type="NCBI Taxonomy" id="183260"/>
    <lineage>
        <taxon>Eukaryota</taxon>
        <taxon>Viridiplantae</taxon>
        <taxon>Streptophyta</taxon>
        <taxon>Embryophyta</taxon>
        <taxon>Tracheophyta</taxon>
        <taxon>Spermatophyta</taxon>
        <taxon>Magnoliopsida</taxon>
        <taxon>eudicotyledons</taxon>
        <taxon>Gunneridae</taxon>
        <taxon>Pentapetalae</taxon>
        <taxon>rosids</taxon>
        <taxon>malvids</taxon>
        <taxon>Malvales</taxon>
        <taxon>Malvaceae</taxon>
        <taxon>Malvoideae</taxon>
        <taxon>Hibiscus</taxon>
    </lineage>
</organism>
<keyword evidence="2" id="KW-1185">Reference proteome</keyword>
<gene>
    <name evidence="1" type="ORF">V6N11_024602</name>
</gene>
<reference evidence="1 2" key="1">
    <citation type="journal article" date="2024" name="G3 (Bethesda)">
        <title>Genome assembly of Hibiscus sabdariffa L. provides insights into metabolisms of medicinal natural products.</title>
        <authorList>
            <person name="Kim T."/>
        </authorList>
    </citation>
    <scope>NUCLEOTIDE SEQUENCE [LARGE SCALE GENOMIC DNA]</scope>
    <source>
        <strain evidence="1">TK-2024</strain>
        <tissue evidence="1">Old leaves</tissue>
    </source>
</reference>
<sequence>MFPNQEAFMMNAYGKLHLGFYFKGEADPSSAYDETHGHEKGWRAGSDLGNEVFHDQAVLHPHMHIPPEEHGATMFPCVGGNLYQALHVHAHSLWRNVQNQTHGAPVYEACGLPRQVNSTFLKDPAEASARHHVATDGQNPWVESPQKVMSSDGTAVPDIDHANVLHCQETQDAVATERVQVPQDKFATSTEHVQLPDQPLTLIHDTSVSSRNQKSQDDSSFIGAVGIEDKIVPMEDSKSCED</sequence>
<evidence type="ECO:0000313" key="1">
    <source>
        <dbReference type="EMBL" id="KAK9001907.1"/>
    </source>
</evidence>
<comment type="caution">
    <text evidence="1">The sequence shown here is derived from an EMBL/GenBank/DDBJ whole genome shotgun (WGS) entry which is preliminary data.</text>
</comment>
<dbReference type="Proteomes" id="UP001396334">
    <property type="component" value="Unassembled WGS sequence"/>
</dbReference>
<accession>A0ABR2QML8</accession>